<keyword evidence="3" id="KW-1185">Reference proteome</keyword>
<comment type="caution">
    <text evidence="2">The sequence shown here is derived from an EMBL/GenBank/DDBJ whole genome shotgun (WGS) entry which is preliminary data.</text>
</comment>
<gene>
    <name evidence="2" type="primary">g600</name>
    <name evidence="2" type="ORF">EsDP_00000600</name>
</gene>
<reference evidence="3" key="1">
    <citation type="submission" date="2024-06" db="EMBL/GenBank/DDBJ databases">
        <title>Draft Genome Sequences of Epichloe bromicola Strains Isolated from Elymus ciliaris.</title>
        <authorList>
            <consortium name="Epichloe bromicola genome sequencing consortium"/>
            <person name="Miura A."/>
            <person name="Imano S."/>
            <person name="Ashida A."/>
            <person name="Sato I."/>
            <person name="Chiba S."/>
            <person name="Tanaka A."/>
            <person name="Camagna M."/>
            <person name="Takemoto D."/>
        </authorList>
    </citation>
    <scope>NUCLEOTIDE SEQUENCE [LARGE SCALE GENOMIC DNA]</scope>
    <source>
        <strain evidence="3">DP</strain>
    </source>
</reference>
<proteinExistence type="predicted"/>
<accession>A0ABQ0CFF2</accession>
<sequence>MTSYVFEGRSRRPRVHFAETDEEYYHPGRAQASWNHAPQSSSRRRRDRSCSNDCSVSESESGQLASLYREHDRRQIVPPPQPLPSGLKSNHDDEFPSPQQPGRENTDRGSDKASSSSYPGRDGVEESVVDDGQDDMYLRPPSPIGPDLDAYDEFDIIFYQPSTKDGELSELDSITVDTDSAHPEDRDTPGTSTAKRLYMSQYTGNAEPGGNHTVKLTDLVDPKGKKRSLFRWL</sequence>
<evidence type="ECO:0000313" key="3">
    <source>
        <dbReference type="Proteomes" id="UP001562357"/>
    </source>
</evidence>
<evidence type="ECO:0000256" key="1">
    <source>
        <dbReference type="SAM" id="MobiDB-lite"/>
    </source>
</evidence>
<name>A0ABQ0CFF2_9HYPO</name>
<dbReference type="Proteomes" id="UP001562357">
    <property type="component" value="Unassembled WGS sequence"/>
</dbReference>
<protein>
    <submittedName>
        <fullName evidence="2">Uncharacterized protein</fullName>
    </submittedName>
</protein>
<feature type="region of interest" description="Disordered" evidence="1">
    <location>
        <begin position="23"/>
        <end position="146"/>
    </location>
</feature>
<organism evidence="2 3">
    <name type="scientific">Epichloe bromicola</name>
    <dbReference type="NCBI Taxonomy" id="79588"/>
    <lineage>
        <taxon>Eukaryota</taxon>
        <taxon>Fungi</taxon>
        <taxon>Dikarya</taxon>
        <taxon>Ascomycota</taxon>
        <taxon>Pezizomycotina</taxon>
        <taxon>Sordariomycetes</taxon>
        <taxon>Hypocreomycetidae</taxon>
        <taxon>Hypocreales</taxon>
        <taxon>Clavicipitaceae</taxon>
        <taxon>Epichloe</taxon>
    </lineage>
</organism>
<dbReference type="EMBL" id="BAAFGZ010000011">
    <property type="protein sequence ID" value="GAB0132156.1"/>
    <property type="molecule type" value="Genomic_DNA"/>
</dbReference>
<evidence type="ECO:0000313" key="2">
    <source>
        <dbReference type="EMBL" id="GAB0132156.1"/>
    </source>
</evidence>
<feature type="compositionally biased region" description="Acidic residues" evidence="1">
    <location>
        <begin position="125"/>
        <end position="134"/>
    </location>
</feature>